<gene>
    <name evidence="2" type="ORF">CX802_07765</name>
</gene>
<dbReference type="GeneID" id="61065389"/>
<comment type="similarity">
    <text evidence="1">Belongs to the UPF0763 family.</text>
</comment>
<keyword evidence="3" id="KW-1185">Reference proteome</keyword>
<dbReference type="OMA" id="PWFGIDE"/>
<name>A0A5L8JCC9_CAMFE</name>
<dbReference type="EMBL" id="AABTCC010000026">
    <property type="protein sequence ID" value="EAI8859720.1"/>
    <property type="molecule type" value="Genomic_DNA"/>
</dbReference>
<dbReference type="HAMAP" id="MF_02110">
    <property type="entry name" value="UPF0763"/>
    <property type="match status" value="1"/>
</dbReference>
<accession>A0A5L8JCC9</accession>
<sequence>MNNERLDNISNSLGISKRKRTLFELEQISDNEMKLIIKNGKLNLSVPWFGMSGNTPCTLVPAGLFEAIINTLKNAQKENFELKLEKSIWQHIPVDFGDVWSVAIDEIKKSKFKKEPNLDRVVKKIKKEHPNLFVDMQSLIQSKEN</sequence>
<dbReference type="Pfam" id="PF10788">
    <property type="entry name" value="DUF2603"/>
    <property type="match status" value="1"/>
</dbReference>
<evidence type="ECO:0000256" key="1">
    <source>
        <dbReference type="HAMAP-Rule" id="MF_02110"/>
    </source>
</evidence>
<protein>
    <recommendedName>
        <fullName evidence="1">UPF0763 protein CX802_07765</fullName>
    </recommendedName>
</protein>
<reference evidence="2 3" key="1">
    <citation type="submission" date="2018-06" db="EMBL/GenBank/DDBJ databases">
        <authorList>
            <consortium name="PulseNet: The National Subtyping Network for Foodborne Disease Surveillance"/>
            <person name="Tarr C.L."/>
            <person name="Trees E."/>
            <person name="Katz L.S."/>
            <person name="Carleton-Romer H.A."/>
            <person name="Stroika S."/>
            <person name="Kucerova Z."/>
            <person name="Roache K.F."/>
            <person name="Sabol A.L."/>
            <person name="Besser J."/>
            <person name="Gerner-Smidt P."/>
        </authorList>
    </citation>
    <scope>NUCLEOTIDE SEQUENCE [LARGE SCALE GENOMIC DNA]</scope>
    <source>
        <strain evidence="2 3">PNUSAC001503</strain>
    </source>
</reference>
<comment type="caution">
    <text evidence="2">The sequence shown here is derived from an EMBL/GenBank/DDBJ whole genome shotgun (WGS) entry which is preliminary data.</text>
</comment>
<dbReference type="Proteomes" id="UP000535509">
    <property type="component" value="Unassembled WGS sequence"/>
</dbReference>
<organism evidence="2 3">
    <name type="scientific">Campylobacter fetus</name>
    <dbReference type="NCBI Taxonomy" id="196"/>
    <lineage>
        <taxon>Bacteria</taxon>
        <taxon>Pseudomonadati</taxon>
        <taxon>Campylobacterota</taxon>
        <taxon>Epsilonproteobacteria</taxon>
        <taxon>Campylobacterales</taxon>
        <taxon>Campylobacteraceae</taxon>
        <taxon>Campylobacter</taxon>
    </lineage>
</organism>
<dbReference type="AlphaFoldDB" id="A0A5L8JCC9"/>
<dbReference type="InterPro" id="IPR019724">
    <property type="entry name" value="UPF0763"/>
</dbReference>
<proteinExistence type="inferred from homology"/>
<dbReference type="RefSeq" id="WP_010400169.1">
    <property type="nucleotide sequence ID" value="NZ_AACCWR020000009.1"/>
</dbReference>
<evidence type="ECO:0000313" key="2">
    <source>
        <dbReference type="EMBL" id="EAI8859720.1"/>
    </source>
</evidence>
<evidence type="ECO:0000313" key="3">
    <source>
        <dbReference type="Proteomes" id="UP000535509"/>
    </source>
</evidence>